<dbReference type="AlphaFoldDB" id="A0A3N4JAP7"/>
<evidence type="ECO:0000313" key="3">
    <source>
        <dbReference type="Proteomes" id="UP000276215"/>
    </source>
</evidence>
<evidence type="ECO:0000313" key="2">
    <source>
        <dbReference type="EMBL" id="RPA94387.1"/>
    </source>
</evidence>
<dbReference type="EMBL" id="ML120438">
    <property type="protein sequence ID" value="RPA94387.1"/>
    <property type="molecule type" value="Genomic_DNA"/>
</dbReference>
<dbReference type="Proteomes" id="UP000276215">
    <property type="component" value="Unassembled WGS sequence"/>
</dbReference>
<evidence type="ECO:0000256" key="1">
    <source>
        <dbReference type="SAM" id="MobiDB-lite"/>
    </source>
</evidence>
<protein>
    <submittedName>
        <fullName evidence="2">Uncharacterized protein</fullName>
    </submittedName>
</protein>
<organism evidence="2 3">
    <name type="scientific">Choiromyces venosus 120613-1</name>
    <dbReference type="NCBI Taxonomy" id="1336337"/>
    <lineage>
        <taxon>Eukaryota</taxon>
        <taxon>Fungi</taxon>
        <taxon>Dikarya</taxon>
        <taxon>Ascomycota</taxon>
        <taxon>Pezizomycotina</taxon>
        <taxon>Pezizomycetes</taxon>
        <taxon>Pezizales</taxon>
        <taxon>Tuberaceae</taxon>
        <taxon>Choiromyces</taxon>
    </lineage>
</organism>
<sequence>MFCGLKSNLTTPSRPFKRAKKSGVHAPKSLASGSSRLMSSFATSVAVVSGPWERSSECLGIEPVAVYRDVILVCLLALCWGCEWMR</sequence>
<name>A0A3N4JAP7_9PEZI</name>
<accession>A0A3N4JAP7</accession>
<gene>
    <name evidence="2" type="ORF">L873DRAFT_1937739</name>
</gene>
<proteinExistence type="predicted"/>
<feature type="region of interest" description="Disordered" evidence="1">
    <location>
        <begin position="1"/>
        <end position="28"/>
    </location>
</feature>
<keyword evidence="3" id="KW-1185">Reference proteome</keyword>
<reference evidence="2 3" key="1">
    <citation type="journal article" date="2018" name="Nat. Ecol. Evol.">
        <title>Pezizomycetes genomes reveal the molecular basis of ectomycorrhizal truffle lifestyle.</title>
        <authorList>
            <person name="Murat C."/>
            <person name="Payen T."/>
            <person name="Noel B."/>
            <person name="Kuo A."/>
            <person name="Morin E."/>
            <person name="Chen J."/>
            <person name="Kohler A."/>
            <person name="Krizsan K."/>
            <person name="Balestrini R."/>
            <person name="Da Silva C."/>
            <person name="Montanini B."/>
            <person name="Hainaut M."/>
            <person name="Levati E."/>
            <person name="Barry K.W."/>
            <person name="Belfiori B."/>
            <person name="Cichocki N."/>
            <person name="Clum A."/>
            <person name="Dockter R.B."/>
            <person name="Fauchery L."/>
            <person name="Guy J."/>
            <person name="Iotti M."/>
            <person name="Le Tacon F."/>
            <person name="Lindquist E.A."/>
            <person name="Lipzen A."/>
            <person name="Malagnac F."/>
            <person name="Mello A."/>
            <person name="Molinier V."/>
            <person name="Miyauchi S."/>
            <person name="Poulain J."/>
            <person name="Riccioni C."/>
            <person name="Rubini A."/>
            <person name="Sitrit Y."/>
            <person name="Splivallo R."/>
            <person name="Traeger S."/>
            <person name="Wang M."/>
            <person name="Zifcakova L."/>
            <person name="Wipf D."/>
            <person name="Zambonelli A."/>
            <person name="Paolocci F."/>
            <person name="Nowrousian M."/>
            <person name="Ottonello S."/>
            <person name="Baldrian P."/>
            <person name="Spatafora J.W."/>
            <person name="Henrissat B."/>
            <person name="Nagy L.G."/>
            <person name="Aury J.M."/>
            <person name="Wincker P."/>
            <person name="Grigoriev I.V."/>
            <person name="Bonfante P."/>
            <person name="Martin F.M."/>
        </authorList>
    </citation>
    <scope>NUCLEOTIDE SEQUENCE [LARGE SCALE GENOMIC DNA]</scope>
    <source>
        <strain evidence="2 3">120613-1</strain>
    </source>
</reference>